<keyword evidence="2" id="KW-0285">Flavoprotein</keyword>
<evidence type="ECO:0000313" key="7">
    <source>
        <dbReference type="EMBL" id="BCJ88271.1"/>
    </source>
</evidence>
<dbReference type="KEGG" id="eff:skT53_32560"/>
<evidence type="ECO:0000313" key="8">
    <source>
        <dbReference type="Proteomes" id="UP000593802"/>
    </source>
</evidence>
<dbReference type="Pfam" id="PF07992">
    <property type="entry name" value="Pyr_redox_2"/>
    <property type="match status" value="1"/>
</dbReference>
<dbReference type="EMBL" id="AP023366">
    <property type="protein sequence ID" value="BCJ88271.1"/>
    <property type="molecule type" value="Genomic_DNA"/>
</dbReference>
<dbReference type="PRINTS" id="PR00368">
    <property type="entry name" value="FADPNR"/>
</dbReference>
<evidence type="ECO:0000256" key="3">
    <source>
        <dbReference type="ARBA" id="ARBA00022827"/>
    </source>
</evidence>
<protein>
    <recommendedName>
        <fullName evidence="6">FAD/NAD(P)-binding domain-containing protein</fullName>
    </recommendedName>
</protein>
<reference evidence="7 8" key="1">
    <citation type="submission" date="2020-08" db="EMBL/GenBank/DDBJ databases">
        <title>Complete Genome Sequence of Effusibacillus dendaii Strain skT53, Isolated from Farmland soil.</title>
        <authorList>
            <person name="Konishi T."/>
            <person name="Kawasaki H."/>
        </authorList>
    </citation>
    <scope>NUCLEOTIDE SEQUENCE [LARGE SCALE GENOMIC DNA]</scope>
    <source>
        <strain evidence="8">skT53</strain>
    </source>
</reference>
<evidence type="ECO:0000259" key="6">
    <source>
        <dbReference type="Pfam" id="PF07992"/>
    </source>
</evidence>
<dbReference type="PANTHER" id="PTHR43429:SF1">
    <property type="entry name" value="NAD(P)H SULFUR OXIDOREDUCTASE (COA-DEPENDENT)"/>
    <property type="match status" value="1"/>
</dbReference>
<dbReference type="InterPro" id="IPR023753">
    <property type="entry name" value="FAD/NAD-binding_dom"/>
</dbReference>
<keyword evidence="8" id="KW-1185">Reference proteome</keyword>
<evidence type="ECO:0000256" key="2">
    <source>
        <dbReference type="ARBA" id="ARBA00022630"/>
    </source>
</evidence>
<evidence type="ECO:0000256" key="1">
    <source>
        <dbReference type="ARBA" id="ARBA00001974"/>
    </source>
</evidence>
<organism evidence="7 8">
    <name type="scientific">Effusibacillus dendaii</name>
    <dbReference type="NCBI Taxonomy" id="2743772"/>
    <lineage>
        <taxon>Bacteria</taxon>
        <taxon>Bacillati</taxon>
        <taxon>Bacillota</taxon>
        <taxon>Bacilli</taxon>
        <taxon>Bacillales</taxon>
        <taxon>Alicyclobacillaceae</taxon>
        <taxon>Effusibacillus</taxon>
    </lineage>
</organism>
<accession>A0A7I8DK48</accession>
<dbReference type="InterPro" id="IPR036188">
    <property type="entry name" value="FAD/NAD-bd_sf"/>
</dbReference>
<proteinExistence type="predicted"/>
<dbReference type="InterPro" id="IPR050260">
    <property type="entry name" value="FAD-bd_OxRdtase"/>
</dbReference>
<keyword evidence="5" id="KW-0676">Redox-active center</keyword>
<sequence>MMCFVRHKVLEIKPENYFVSVKNLDSGEVFVQPYDKLIIATGARPIVPPLEGISARNVQLLRTVPDAEQLKHLLVSGKAKKAVVIGGGFIGLEAVENLRRQGVAVTLVEKTDQVMPPLDREMTVDIEKELRQMGVRVILGNGI</sequence>
<dbReference type="PANTHER" id="PTHR43429">
    <property type="entry name" value="PYRIDINE NUCLEOTIDE-DISULFIDE OXIDOREDUCTASE DOMAIN-CONTAINING"/>
    <property type="match status" value="1"/>
</dbReference>
<feature type="domain" description="FAD/NAD(P)-binding" evidence="6">
    <location>
        <begin position="6"/>
        <end position="142"/>
    </location>
</feature>
<dbReference type="AlphaFoldDB" id="A0A7I8DK48"/>
<evidence type="ECO:0000256" key="5">
    <source>
        <dbReference type="ARBA" id="ARBA00023284"/>
    </source>
</evidence>
<name>A0A7I8DK48_9BACL</name>
<comment type="cofactor">
    <cofactor evidence="1">
        <name>FAD</name>
        <dbReference type="ChEBI" id="CHEBI:57692"/>
    </cofactor>
</comment>
<dbReference type="Gene3D" id="3.50.50.60">
    <property type="entry name" value="FAD/NAD(P)-binding domain"/>
    <property type="match status" value="2"/>
</dbReference>
<evidence type="ECO:0000256" key="4">
    <source>
        <dbReference type="ARBA" id="ARBA00023002"/>
    </source>
</evidence>
<keyword evidence="4" id="KW-0560">Oxidoreductase</keyword>
<gene>
    <name evidence="7" type="ORF">skT53_32560</name>
</gene>
<dbReference type="Proteomes" id="UP000593802">
    <property type="component" value="Chromosome"/>
</dbReference>
<dbReference type="SUPFAM" id="SSF51905">
    <property type="entry name" value="FAD/NAD(P)-binding domain"/>
    <property type="match status" value="1"/>
</dbReference>
<dbReference type="GO" id="GO:0016491">
    <property type="term" value="F:oxidoreductase activity"/>
    <property type="evidence" value="ECO:0007669"/>
    <property type="project" value="UniProtKB-KW"/>
</dbReference>
<keyword evidence="3" id="KW-0274">FAD</keyword>